<proteinExistence type="predicted"/>
<dbReference type="EMBL" id="JACEGD010000071">
    <property type="protein sequence ID" value="MBH5392094.1"/>
    <property type="molecule type" value="Genomic_DNA"/>
</dbReference>
<dbReference type="Gene3D" id="3.40.50.150">
    <property type="entry name" value="Vaccinia Virus protein VP39"/>
    <property type="match status" value="1"/>
</dbReference>
<dbReference type="RefSeq" id="WP_197969608.1">
    <property type="nucleotide sequence ID" value="NZ_JACEGD010000071.1"/>
</dbReference>
<gene>
    <name evidence="1" type="ORF">H1B27_38460</name>
</gene>
<dbReference type="GO" id="GO:0032259">
    <property type="term" value="P:methylation"/>
    <property type="evidence" value="ECO:0007669"/>
    <property type="project" value="UniProtKB-KW"/>
</dbReference>
<organism evidence="1 2">
    <name type="scientific">Bradyrhizobium diversitatis</name>
    <dbReference type="NCBI Taxonomy" id="2755406"/>
    <lineage>
        <taxon>Bacteria</taxon>
        <taxon>Pseudomonadati</taxon>
        <taxon>Pseudomonadota</taxon>
        <taxon>Alphaproteobacteria</taxon>
        <taxon>Hyphomicrobiales</taxon>
        <taxon>Nitrobacteraceae</taxon>
        <taxon>Bradyrhizobium</taxon>
    </lineage>
</organism>
<keyword evidence="2" id="KW-1185">Reference proteome</keyword>
<dbReference type="GO" id="GO:0008168">
    <property type="term" value="F:methyltransferase activity"/>
    <property type="evidence" value="ECO:0007669"/>
    <property type="project" value="UniProtKB-KW"/>
</dbReference>
<keyword evidence="1" id="KW-0489">Methyltransferase</keyword>
<protein>
    <submittedName>
        <fullName evidence="1">Class I SAM-dependent methyltransferase</fullName>
    </submittedName>
</protein>
<dbReference type="InterPro" id="IPR029063">
    <property type="entry name" value="SAM-dependent_MTases_sf"/>
</dbReference>
<accession>A0ABS0PG69</accession>
<evidence type="ECO:0000313" key="1">
    <source>
        <dbReference type="EMBL" id="MBH5392094.1"/>
    </source>
</evidence>
<name>A0ABS0PG69_9BRAD</name>
<evidence type="ECO:0000313" key="2">
    <source>
        <dbReference type="Proteomes" id="UP001194539"/>
    </source>
</evidence>
<comment type="caution">
    <text evidence="1">The sequence shown here is derived from an EMBL/GenBank/DDBJ whole genome shotgun (WGS) entry which is preliminary data.</text>
</comment>
<sequence>MMRPLRIYLSGSIKKGAGDSRTPDHFWTREDEEFIRANAGRPVELLNPSKADIRRQDFAINFGCDLHLVSISDVVLVDARREKGIGVGAEMMFAIQRGIPVITWSPPDTHYRRSKITDLFGEDLHDWTHPFVFGLSDHVVDDLQEAMTIIQSGALNALAPRREQVEALIQRYRAVIGHTGEKTAKRFVEIGGGVFQDLLGGGSEQEVIAGATRYRFMDVLYLPTPTDEIPPDAVLTVNRWRERRIEERPLLHSSRIRRVAAAAIQAMQDGARVLEIGCGKFPLADDVACKSWSGLEIDPEAVDYLRGRGLRVAASAAEVRPEDLQIDILVALFSMQFAIQEEELALLEQLPSKAIVMFNLPTRDRSLVDRRLWQLGSLGLRSRLLDLQATGNRDVIVAAGGQNDQAGLSLVSKAILERARVEWPSAALLLEWSEPK</sequence>
<keyword evidence="1" id="KW-0808">Transferase</keyword>
<reference evidence="1 2" key="1">
    <citation type="submission" date="2020-07" db="EMBL/GenBank/DDBJ databases">
        <title>Bradyrhizobium diversity isolated from nodules of indigenous legumes of Western Australia.</title>
        <authorList>
            <person name="Klepa M.S."/>
        </authorList>
    </citation>
    <scope>NUCLEOTIDE SEQUENCE [LARGE SCALE GENOMIC DNA]</scope>
    <source>
        <strain evidence="1 2">CNPSo 4019</strain>
    </source>
</reference>
<dbReference type="Proteomes" id="UP001194539">
    <property type="component" value="Unassembled WGS sequence"/>
</dbReference>
<dbReference type="SUPFAM" id="SSF53335">
    <property type="entry name" value="S-adenosyl-L-methionine-dependent methyltransferases"/>
    <property type="match status" value="1"/>
</dbReference>